<dbReference type="Gene3D" id="1.20.1560.10">
    <property type="entry name" value="ABC transporter type 1, transmembrane domain"/>
    <property type="match status" value="1"/>
</dbReference>
<dbReference type="InterPro" id="IPR011918">
    <property type="entry name" value="ABC_MsbA_ATP-bd"/>
</dbReference>
<feature type="transmembrane region" description="Helical" evidence="8">
    <location>
        <begin position="261"/>
        <end position="283"/>
    </location>
</feature>
<dbReference type="SUPFAM" id="SSF90123">
    <property type="entry name" value="ABC transporter transmembrane region"/>
    <property type="match status" value="1"/>
</dbReference>
<dbReference type="GO" id="GO:0016887">
    <property type="term" value="F:ATP hydrolysis activity"/>
    <property type="evidence" value="ECO:0007669"/>
    <property type="project" value="InterPro"/>
</dbReference>
<dbReference type="Pfam" id="PF00005">
    <property type="entry name" value="ABC_tran"/>
    <property type="match status" value="1"/>
</dbReference>
<dbReference type="PANTHER" id="PTHR43394">
    <property type="entry name" value="ATP-DEPENDENT PERMEASE MDL1, MITOCHONDRIAL"/>
    <property type="match status" value="1"/>
</dbReference>
<dbReference type="EMBL" id="VFIY01000014">
    <property type="protein sequence ID" value="TPD59507.1"/>
    <property type="molecule type" value="Genomic_DNA"/>
</dbReference>
<evidence type="ECO:0000256" key="1">
    <source>
        <dbReference type="ARBA" id="ARBA00004651"/>
    </source>
</evidence>
<comment type="similarity">
    <text evidence="2">Belongs to the ABC transporter superfamily. ABCB family. Multidrug resistance exporter (TC 3.A.1.201) subfamily.</text>
</comment>
<dbReference type="RefSeq" id="WP_139941170.1">
    <property type="nucleotide sequence ID" value="NZ_JBHSYP010000006.1"/>
</dbReference>
<keyword evidence="12" id="KW-1185">Reference proteome</keyword>
<dbReference type="PROSITE" id="PS00211">
    <property type="entry name" value="ABC_TRANSPORTER_1"/>
    <property type="match status" value="1"/>
</dbReference>
<accession>A0A501PHE3</accession>
<organism evidence="11 12">
    <name type="scientific">Emcibacter nanhaiensis</name>
    <dbReference type="NCBI Taxonomy" id="1505037"/>
    <lineage>
        <taxon>Bacteria</taxon>
        <taxon>Pseudomonadati</taxon>
        <taxon>Pseudomonadota</taxon>
        <taxon>Alphaproteobacteria</taxon>
        <taxon>Emcibacterales</taxon>
        <taxon>Emcibacteraceae</taxon>
        <taxon>Emcibacter</taxon>
    </lineage>
</organism>
<proteinExistence type="inferred from homology"/>
<evidence type="ECO:0000313" key="11">
    <source>
        <dbReference type="EMBL" id="TPD59507.1"/>
    </source>
</evidence>
<dbReference type="PROSITE" id="PS50929">
    <property type="entry name" value="ABC_TM1F"/>
    <property type="match status" value="1"/>
</dbReference>
<dbReference type="InterPro" id="IPR011527">
    <property type="entry name" value="ABC1_TM_dom"/>
</dbReference>
<name>A0A501PHE3_9PROT</name>
<dbReference type="Pfam" id="PF00664">
    <property type="entry name" value="ABC_membrane"/>
    <property type="match status" value="1"/>
</dbReference>
<dbReference type="InterPro" id="IPR003593">
    <property type="entry name" value="AAA+_ATPase"/>
</dbReference>
<dbReference type="AlphaFoldDB" id="A0A501PHE3"/>
<dbReference type="SMART" id="SM00382">
    <property type="entry name" value="AAA"/>
    <property type="match status" value="1"/>
</dbReference>
<evidence type="ECO:0000259" key="9">
    <source>
        <dbReference type="PROSITE" id="PS50893"/>
    </source>
</evidence>
<feature type="domain" description="ABC transporter" evidence="9">
    <location>
        <begin position="357"/>
        <end position="593"/>
    </location>
</feature>
<gene>
    <name evidence="11" type="ORF">FIV46_12020</name>
</gene>
<evidence type="ECO:0000256" key="3">
    <source>
        <dbReference type="ARBA" id="ARBA00022692"/>
    </source>
</evidence>
<keyword evidence="7 8" id="KW-0472">Membrane</keyword>
<dbReference type="InterPro" id="IPR017871">
    <property type="entry name" value="ABC_transporter-like_CS"/>
</dbReference>
<feature type="transmembrane region" description="Helical" evidence="8">
    <location>
        <begin position="76"/>
        <end position="100"/>
    </location>
</feature>
<dbReference type="InterPro" id="IPR036640">
    <property type="entry name" value="ABC1_TM_sf"/>
</dbReference>
<dbReference type="InterPro" id="IPR003439">
    <property type="entry name" value="ABC_transporter-like_ATP-bd"/>
</dbReference>
<dbReference type="InterPro" id="IPR039421">
    <property type="entry name" value="Type_1_exporter"/>
</dbReference>
<feature type="transmembrane region" description="Helical" evidence="8">
    <location>
        <begin position="39"/>
        <end position="56"/>
    </location>
</feature>
<protein>
    <submittedName>
        <fullName evidence="11">ATP-binding cassette domain-containing protein</fullName>
    </submittedName>
</protein>
<dbReference type="GO" id="GO:0005886">
    <property type="term" value="C:plasma membrane"/>
    <property type="evidence" value="ECO:0007669"/>
    <property type="project" value="UniProtKB-SubCell"/>
</dbReference>
<feature type="transmembrane region" description="Helical" evidence="8">
    <location>
        <begin position="295"/>
        <end position="313"/>
    </location>
</feature>
<comment type="caution">
    <text evidence="11">The sequence shown here is derived from an EMBL/GenBank/DDBJ whole genome shotgun (WGS) entry which is preliminary data.</text>
</comment>
<dbReference type="CDD" id="cd18575">
    <property type="entry name" value="ABC_6TM_bac_exporter_ABCB8_10_like"/>
    <property type="match status" value="1"/>
</dbReference>
<evidence type="ECO:0000259" key="10">
    <source>
        <dbReference type="PROSITE" id="PS50929"/>
    </source>
</evidence>
<dbReference type="Proteomes" id="UP000319148">
    <property type="component" value="Unassembled WGS sequence"/>
</dbReference>
<dbReference type="PANTHER" id="PTHR43394:SF1">
    <property type="entry name" value="ATP-BINDING CASSETTE SUB-FAMILY B MEMBER 10, MITOCHONDRIAL"/>
    <property type="match status" value="1"/>
</dbReference>
<feature type="transmembrane region" description="Helical" evidence="8">
    <location>
        <begin position="157"/>
        <end position="174"/>
    </location>
</feature>
<feature type="transmembrane region" description="Helical" evidence="8">
    <location>
        <begin position="180"/>
        <end position="198"/>
    </location>
</feature>
<dbReference type="NCBIfam" id="TIGR02204">
    <property type="entry name" value="MsbA_rel"/>
    <property type="match status" value="1"/>
</dbReference>
<dbReference type="CDD" id="cd03249">
    <property type="entry name" value="ABC_MTABC3_MDL1_MDL2"/>
    <property type="match status" value="1"/>
</dbReference>
<evidence type="ECO:0000256" key="6">
    <source>
        <dbReference type="ARBA" id="ARBA00022989"/>
    </source>
</evidence>
<keyword evidence="5 11" id="KW-0067">ATP-binding</keyword>
<reference evidence="12" key="1">
    <citation type="submission" date="2019-06" db="EMBL/GenBank/DDBJ databases">
        <title>The complete genome of Emcibacter congregatus ZYLT.</title>
        <authorList>
            <person name="Zhao Z."/>
        </authorList>
    </citation>
    <scope>NUCLEOTIDE SEQUENCE [LARGE SCALE GENOMIC DNA]</scope>
    <source>
        <strain evidence="12">MCCC 1A06723</strain>
    </source>
</reference>
<evidence type="ECO:0000313" key="12">
    <source>
        <dbReference type="Proteomes" id="UP000319148"/>
    </source>
</evidence>
<dbReference type="FunFam" id="3.40.50.300:FF:000251">
    <property type="entry name" value="ABC transporter B family member 19"/>
    <property type="match status" value="1"/>
</dbReference>
<evidence type="ECO:0000256" key="5">
    <source>
        <dbReference type="ARBA" id="ARBA00022840"/>
    </source>
</evidence>
<comment type="subcellular location">
    <subcellularLocation>
        <location evidence="1">Cell membrane</location>
        <topology evidence="1">Multi-pass membrane protein</topology>
    </subcellularLocation>
</comment>
<dbReference type="SUPFAM" id="SSF52540">
    <property type="entry name" value="P-loop containing nucleoside triphosphate hydrolases"/>
    <property type="match status" value="1"/>
</dbReference>
<evidence type="ECO:0000256" key="4">
    <source>
        <dbReference type="ARBA" id="ARBA00022741"/>
    </source>
</evidence>
<dbReference type="GO" id="GO:0090374">
    <property type="term" value="P:oligopeptide export from mitochondrion"/>
    <property type="evidence" value="ECO:0007669"/>
    <property type="project" value="TreeGrafter"/>
</dbReference>
<feature type="domain" description="ABC transmembrane type-1" evidence="10">
    <location>
        <begin position="40"/>
        <end position="322"/>
    </location>
</feature>
<keyword evidence="6 8" id="KW-1133">Transmembrane helix</keyword>
<keyword evidence="4" id="KW-0547">Nucleotide-binding</keyword>
<dbReference type="Gene3D" id="3.40.50.300">
    <property type="entry name" value="P-loop containing nucleotide triphosphate hydrolases"/>
    <property type="match status" value="1"/>
</dbReference>
<evidence type="ECO:0000256" key="2">
    <source>
        <dbReference type="ARBA" id="ARBA00007577"/>
    </source>
</evidence>
<evidence type="ECO:0000256" key="8">
    <source>
        <dbReference type="SAM" id="Phobius"/>
    </source>
</evidence>
<dbReference type="PROSITE" id="PS50893">
    <property type="entry name" value="ABC_TRANSPORTER_2"/>
    <property type="match status" value="1"/>
</dbReference>
<dbReference type="OrthoDB" id="5288404at2"/>
<dbReference type="GO" id="GO:0005524">
    <property type="term" value="F:ATP binding"/>
    <property type="evidence" value="ECO:0007669"/>
    <property type="project" value="UniProtKB-KW"/>
</dbReference>
<sequence length="602" mass="65392">MARGNPAPGAASDEFEPEKKNVKELRLLWSFLSPYRKSIFVALAALIVTASSTLAIPKAAGRIVDVGFSDGNLDIINVYFLGLLGIVFILAVATFIRYYAVTWLGERVVADIRKAVYNRVITLSPTFFEQNRSGDIISRLTTDTTVIQTVVGSSASVALRHILTFLGGLIIMAMTSPKLLSVVLVAVPVVVFPIIFLGRKVKKLSKQSQDRIADASATANETVGAVQTVQSYTREHYEQSRFADFVENAFGVAIKRTRVRAWLTALVILMVFGAVDLVLWVGASDVASGRMSGGDLTAFLIYAVLVAGAVGALSEVYGELQRAAGAASRCLEIIATEPDIRAPEAPVPLPNPVQGNIDFRHVVFAYPSQPDIKTLDNFSLSVSKGETVAVVGPSGAGKSTVFQLLQRFYDPLSGEILIDGVPLNKADPEDVRRQMSVVHQESVIFAASIEENIRYGRIDATEEMVREAARAAQADEFISRLPDGMETWLGERGTRLSGGQKQRIAIARAILRDAPVLLLDEATSALDAESEKLVQAALDRLMEGRTTLVIAHRLATVLQADRIVVMDKGHIVDIGTHQELQQKDGLYARLAELQFADMRETA</sequence>
<keyword evidence="3 8" id="KW-0812">Transmembrane</keyword>
<evidence type="ECO:0000256" key="7">
    <source>
        <dbReference type="ARBA" id="ARBA00023136"/>
    </source>
</evidence>
<dbReference type="GO" id="GO:0015421">
    <property type="term" value="F:ABC-type oligopeptide transporter activity"/>
    <property type="evidence" value="ECO:0007669"/>
    <property type="project" value="TreeGrafter"/>
</dbReference>
<dbReference type="InterPro" id="IPR027417">
    <property type="entry name" value="P-loop_NTPase"/>
</dbReference>